<dbReference type="InterPro" id="IPR019292">
    <property type="entry name" value="McrC"/>
</dbReference>
<organism evidence="1 2">
    <name type="scientific">Frankia canadensis</name>
    <dbReference type="NCBI Taxonomy" id="1836972"/>
    <lineage>
        <taxon>Bacteria</taxon>
        <taxon>Bacillati</taxon>
        <taxon>Actinomycetota</taxon>
        <taxon>Actinomycetes</taxon>
        <taxon>Frankiales</taxon>
        <taxon>Frankiaceae</taxon>
        <taxon>Frankia</taxon>
    </lineage>
</organism>
<dbReference type="PANTHER" id="PTHR38733:SF1">
    <property type="entry name" value="TYPE IV METHYL-DIRECTED RESTRICTION ENZYME ECOKMCRBC"/>
    <property type="match status" value="1"/>
</dbReference>
<reference evidence="1 2" key="1">
    <citation type="submission" date="2017-06" db="EMBL/GenBank/DDBJ databases">
        <authorList>
            <person name="Kim H.J."/>
            <person name="Triplett B.A."/>
        </authorList>
    </citation>
    <scope>NUCLEOTIDE SEQUENCE [LARGE SCALE GENOMIC DNA]</scope>
    <source>
        <strain evidence="1">FRACA_ARgP5</strain>
    </source>
</reference>
<proteinExistence type="predicted"/>
<dbReference type="Pfam" id="PF10117">
    <property type="entry name" value="McrBC"/>
    <property type="match status" value="1"/>
</dbReference>
<gene>
    <name evidence="1" type="ORF">FRACA_950008</name>
</gene>
<sequence>MPAVMRERGQPRRDVRIGEYQAADLADDELTAVDLDRLRALAGRGALTVSQTRTGWRVRADAVVGVLVLDRVRLAIEPKFVMTGEQVITWLCYALATPVPHKTTSRRWTTSPDGFADLVARALVDECRQLLRAGLRRDYVRQELTMTVLRGQLDLGTQIARRYGQVDRLHVHAFERDQAIWENTLCGLALRKAARLARDPELARSAADTAAQFPSPAPHVPATVLLRQAAYTRLNARYRPAHAWAELLLTGGGVVDLFVHDGHSADSLLMRMNTLWETAVRRLAESAARSLGGRLTPTGGTQAITVRGDLNQGSTFRPDVLVSLPTDTGTSPAGGSAVQLLPVDAKYKRYDTKAVGADDLHQLLTYTAGYTPNGTGRVMIVHPSARGHVRRTIAISGPHGRLAALDVVGIDIAGPPETGAVWLRSTIAESSPSPRETH</sequence>
<evidence type="ECO:0000313" key="2">
    <source>
        <dbReference type="Proteomes" id="UP000234331"/>
    </source>
</evidence>
<accession>A0A2I2L2Q0</accession>
<keyword evidence="2" id="KW-1185">Reference proteome</keyword>
<dbReference type="RefSeq" id="WP_207770610.1">
    <property type="nucleotide sequence ID" value="NZ_FZMO01000564.1"/>
</dbReference>
<protein>
    <submittedName>
        <fullName evidence="1">PE-PGRS family protein</fullName>
    </submittedName>
</protein>
<dbReference type="EMBL" id="FZMO01000564">
    <property type="protein sequence ID" value="SNQ52189.1"/>
    <property type="molecule type" value="Genomic_DNA"/>
</dbReference>
<dbReference type="AlphaFoldDB" id="A0A2I2L2Q0"/>
<dbReference type="Proteomes" id="UP000234331">
    <property type="component" value="Unassembled WGS sequence"/>
</dbReference>
<name>A0A2I2L2Q0_9ACTN</name>
<evidence type="ECO:0000313" key="1">
    <source>
        <dbReference type="EMBL" id="SNQ52189.1"/>
    </source>
</evidence>
<dbReference type="PANTHER" id="PTHR38733">
    <property type="entry name" value="PROTEIN MCRC"/>
    <property type="match status" value="1"/>
</dbReference>